<dbReference type="EMBL" id="VIEB01000288">
    <property type="protein sequence ID" value="TQD96658.1"/>
    <property type="molecule type" value="Genomic_DNA"/>
</dbReference>
<reference evidence="2 3" key="1">
    <citation type="journal article" date="2019" name="G3 (Bethesda)">
        <title>Sequencing of a Wild Apple (Malus baccata) Genome Unravels the Differences Between Cultivated and Wild Apple Species Regarding Disease Resistance and Cold Tolerance.</title>
        <authorList>
            <person name="Chen X."/>
        </authorList>
    </citation>
    <scope>NUCLEOTIDE SEQUENCE [LARGE SCALE GENOMIC DNA]</scope>
    <source>
        <strain evidence="3">cv. Shandingzi</strain>
        <tissue evidence="2">Leaves</tissue>
    </source>
</reference>
<dbReference type="InterPro" id="IPR019557">
    <property type="entry name" value="AminoTfrase-like_pln_mobile"/>
</dbReference>
<dbReference type="Pfam" id="PF10536">
    <property type="entry name" value="PMD"/>
    <property type="match status" value="1"/>
</dbReference>
<feature type="domain" description="Aminotransferase-like plant mobile" evidence="1">
    <location>
        <begin position="3"/>
        <end position="86"/>
    </location>
</feature>
<dbReference type="InterPro" id="IPR044824">
    <property type="entry name" value="MAIN-like"/>
</dbReference>
<proteinExistence type="predicted"/>
<organism evidence="2 3">
    <name type="scientific">Malus baccata</name>
    <name type="common">Siberian crab apple</name>
    <name type="synonym">Pyrus baccata</name>
    <dbReference type="NCBI Taxonomy" id="106549"/>
    <lineage>
        <taxon>Eukaryota</taxon>
        <taxon>Viridiplantae</taxon>
        <taxon>Streptophyta</taxon>
        <taxon>Embryophyta</taxon>
        <taxon>Tracheophyta</taxon>
        <taxon>Spermatophyta</taxon>
        <taxon>Magnoliopsida</taxon>
        <taxon>eudicotyledons</taxon>
        <taxon>Gunneridae</taxon>
        <taxon>Pentapetalae</taxon>
        <taxon>rosids</taxon>
        <taxon>fabids</taxon>
        <taxon>Rosales</taxon>
        <taxon>Rosaceae</taxon>
        <taxon>Amygdaloideae</taxon>
        <taxon>Maleae</taxon>
        <taxon>Malus</taxon>
    </lineage>
</organism>
<dbReference type="PANTHER" id="PTHR46033">
    <property type="entry name" value="PROTEIN MAIN-LIKE 2"/>
    <property type="match status" value="1"/>
</dbReference>
<dbReference type="Proteomes" id="UP000315295">
    <property type="component" value="Unassembled WGS sequence"/>
</dbReference>
<name>A0A540MD41_MALBA</name>
<comment type="caution">
    <text evidence="2">The sequence shown here is derived from an EMBL/GenBank/DDBJ whole genome shotgun (WGS) entry which is preliminary data.</text>
</comment>
<dbReference type="AlphaFoldDB" id="A0A540MD41"/>
<evidence type="ECO:0000313" key="2">
    <source>
        <dbReference type="EMBL" id="TQD96658.1"/>
    </source>
</evidence>
<sequence length="276" mass="32631">MYFLLYWLNKHIFPNKSKGVRVEWIPLVEVLHNFDDVATGPFLLSHLYHLLFEMTRDEPFETNLNRPIWMIQTWLQWYFPEFQTANLEFPEGVAPARILAEAAPIDHSTFACFYFFRVCRIRSDLEWGASVLRRYPWFSDQVFQDASGEDATPFCREKFISCIQPRDLAWGVRGNRYDRGLEVYHPNFCSRQLGFRQAIPVPFFDSVHCGTSFRLPTPPEVTFRAARRSLDVMNQAARNSIILNFECASLFSSWWEDKWTRKYGGDLKETHDRIFN</sequence>
<gene>
    <name evidence="2" type="ORF">C1H46_017733</name>
</gene>
<evidence type="ECO:0000313" key="3">
    <source>
        <dbReference type="Proteomes" id="UP000315295"/>
    </source>
</evidence>
<dbReference type="PANTHER" id="PTHR46033:SF65">
    <property type="entry name" value="AMINOTRANSFERASE-LIKE PLANT MOBILE DOMAIN-CONTAINING PROTEIN"/>
    <property type="match status" value="1"/>
</dbReference>
<evidence type="ECO:0000259" key="1">
    <source>
        <dbReference type="Pfam" id="PF10536"/>
    </source>
</evidence>
<keyword evidence="3" id="KW-1185">Reference proteome</keyword>
<accession>A0A540MD41</accession>
<protein>
    <recommendedName>
        <fullName evidence="1">Aminotransferase-like plant mobile domain-containing protein</fullName>
    </recommendedName>
</protein>
<dbReference type="GO" id="GO:0010073">
    <property type="term" value="P:meristem maintenance"/>
    <property type="evidence" value="ECO:0007669"/>
    <property type="project" value="InterPro"/>
</dbReference>